<gene>
    <name evidence="2" type="ORF">NUW87_08155</name>
</gene>
<evidence type="ECO:0000313" key="2">
    <source>
        <dbReference type="EMBL" id="MCZ2221343.1"/>
    </source>
</evidence>
<keyword evidence="1" id="KW-1133">Transmembrane helix</keyword>
<proteinExistence type="predicted"/>
<keyword evidence="1" id="KW-0812">Transmembrane</keyword>
<keyword evidence="1" id="KW-0472">Membrane</keyword>
<sequence>MHVEHWALAISFIALIFSGASVGWSIYSWRNSGARLKLSVAPSVTAGPLGTFPCVGITIDNAGRLQTTVNQLYFVLPDRRQLVFWREAFVVNRPPKEIPPGSSETFLISARDFSELFEKEAAGAERLTLEVSTGHGRFKHKISEAALKTLVKLGKG</sequence>
<comment type="caution">
    <text evidence="2">The sequence shown here is derived from an EMBL/GenBank/DDBJ whole genome shotgun (WGS) entry which is preliminary data.</text>
</comment>
<dbReference type="AlphaFoldDB" id="A0A9Q4IIA9"/>
<protein>
    <submittedName>
        <fullName evidence="2">Uncharacterized protein</fullName>
    </submittedName>
</protein>
<organism evidence="2 3">
    <name type="scientific">Corynebacterium pilbarense</name>
    <dbReference type="NCBI Taxonomy" id="1288393"/>
    <lineage>
        <taxon>Bacteria</taxon>
        <taxon>Bacillati</taxon>
        <taxon>Actinomycetota</taxon>
        <taxon>Actinomycetes</taxon>
        <taxon>Mycobacteriales</taxon>
        <taxon>Corynebacteriaceae</taxon>
        <taxon>Corynebacterium</taxon>
    </lineage>
</organism>
<feature type="transmembrane region" description="Helical" evidence="1">
    <location>
        <begin position="6"/>
        <end position="27"/>
    </location>
</feature>
<accession>A0A9Q4IIA9</accession>
<keyword evidence="3" id="KW-1185">Reference proteome</keyword>
<evidence type="ECO:0000313" key="3">
    <source>
        <dbReference type="Proteomes" id="UP001071110"/>
    </source>
</evidence>
<name>A0A9Q4IIA9_9CORY</name>
<dbReference type="EMBL" id="JANRML010000010">
    <property type="protein sequence ID" value="MCZ2221343.1"/>
    <property type="molecule type" value="Genomic_DNA"/>
</dbReference>
<dbReference type="Proteomes" id="UP001071110">
    <property type="component" value="Unassembled WGS sequence"/>
</dbReference>
<reference evidence="2" key="1">
    <citation type="submission" date="2022-08" db="EMBL/GenBank/DDBJ databases">
        <title>Corynebacterium sp. nov., isolated from clinical breast specimens.</title>
        <authorList>
            <person name="Zhang T."/>
        </authorList>
    </citation>
    <scope>NUCLEOTIDE SEQUENCE</scope>
    <source>
        <strain evidence="2">CCUG 57942</strain>
    </source>
</reference>
<evidence type="ECO:0000256" key="1">
    <source>
        <dbReference type="SAM" id="Phobius"/>
    </source>
</evidence>